<dbReference type="Proteomes" id="UP001597178">
    <property type="component" value="Unassembled WGS sequence"/>
</dbReference>
<dbReference type="RefSeq" id="WP_382402280.1">
    <property type="nucleotide sequence ID" value="NZ_JBHTNH010000029.1"/>
</dbReference>
<evidence type="ECO:0000313" key="1">
    <source>
        <dbReference type="EMBL" id="MFD1363095.1"/>
    </source>
</evidence>
<reference evidence="2" key="1">
    <citation type="journal article" date="2019" name="Int. J. Syst. Evol. Microbiol.">
        <title>The Global Catalogue of Microorganisms (GCM) 10K type strain sequencing project: providing services to taxonomists for standard genome sequencing and annotation.</title>
        <authorList>
            <consortium name="The Broad Institute Genomics Platform"/>
            <consortium name="The Broad Institute Genome Sequencing Center for Infectious Disease"/>
            <person name="Wu L."/>
            <person name="Ma J."/>
        </authorList>
    </citation>
    <scope>NUCLEOTIDE SEQUENCE [LARGE SCALE GENOMIC DNA]</scope>
    <source>
        <strain evidence="2">CCUG 54822</strain>
    </source>
</reference>
<organism evidence="1 2">
    <name type="scientific">Lentibacillus salinarum</name>
    <dbReference type="NCBI Taxonomy" id="446820"/>
    <lineage>
        <taxon>Bacteria</taxon>
        <taxon>Bacillati</taxon>
        <taxon>Bacillota</taxon>
        <taxon>Bacilli</taxon>
        <taxon>Bacillales</taxon>
        <taxon>Bacillaceae</taxon>
        <taxon>Lentibacillus</taxon>
    </lineage>
</organism>
<evidence type="ECO:0000313" key="2">
    <source>
        <dbReference type="Proteomes" id="UP001597178"/>
    </source>
</evidence>
<keyword evidence="2" id="KW-1185">Reference proteome</keyword>
<comment type="caution">
    <text evidence="1">The sequence shown here is derived from an EMBL/GenBank/DDBJ whole genome shotgun (WGS) entry which is preliminary data.</text>
</comment>
<proteinExistence type="predicted"/>
<dbReference type="EMBL" id="JBHTNH010000029">
    <property type="protein sequence ID" value="MFD1363095.1"/>
    <property type="molecule type" value="Genomic_DNA"/>
</dbReference>
<protein>
    <submittedName>
        <fullName evidence="1">Uncharacterized protein</fullName>
    </submittedName>
</protein>
<name>A0ABW3ZYK2_9BACI</name>
<accession>A0ABW3ZYK2</accession>
<sequence length="69" mass="7829">MAQFNDDLGLTEHEDELERVLDGIYATAEMGLEKLAGDLNNEQIRRLNNMSYELALACEKVIAERSDQN</sequence>
<gene>
    <name evidence="1" type="ORF">ACFQ4A_15710</name>
</gene>